<dbReference type="Pfam" id="PF02628">
    <property type="entry name" value="COX15-CtaA"/>
    <property type="match status" value="1"/>
</dbReference>
<feature type="transmembrane region" description="Helical" evidence="13">
    <location>
        <begin position="60"/>
        <end position="81"/>
    </location>
</feature>
<proteinExistence type="predicted"/>
<dbReference type="RefSeq" id="WP_272425735.1">
    <property type="nucleotide sequence ID" value="NZ_JAGTJJ010000020.1"/>
</dbReference>
<protein>
    <submittedName>
        <fullName evidence="14">COX15/CtaA family protein</fullName>
    </submittedName>
</protein>
<comment type="subcellular location">
    <subcellularLocation>
        <location evidence="1">Membrane</location>
        <topology evidence="1">Multi-pass membrane protein</topology>
    </subcellularLocation>
</comment>
<keyword evidence="5 13" id="KW-1133">Transmembrane helix</keyword>
<evidence type="ECO:0000256" key="2">
    <source>
        <dbReference type="ARBA" id="ARBA00022475"/>
    </source>
</evidence>
<evidence type="ECO:0000256" key="3">
    <source>
        <dbReference type="ARBA" id="ARBA00022692"/>
    </source>
</evidence>
<dbReference type="GO" id="GO:0016491">
    <property type="term" value="F:oxidoreductase activity"/>
    <property type="evidence" value="ECO:0007669"/>
    <property type="project" value="UniProtKB-KW"/>
</dbReference>
<feature type="compositionally biased region" description="Low complexity" evidence="12">
    <location>
        <begin position="303"/>
        <end position="314"/>
    </location>
</feature>
<feature type="transmembrane region" description="Helical" evidence="13">
    <location>
        <begin position="250"/>
        <end position="270"/>
    </location>
</feature>
<evidence type="ECO:0000256" key="8">
    <source>
        <dbReference type="ARBA" id="ARBA00023133"/>
    </source>
</evidence>
<dbReference type="InterPro" id="IPR003780">
    <property type="entry name" value="COX15/CtaA_fam"/>
</dbReference>
<dbReference type="PANTHER" id="PTHR35457">
    <property type="entry name" value="HEME A SYNTHASE"/>
    <property type="match status" value="1"/>
</dbReference>
<keyword evidence="9 13" id="KW-0472">Membrane</keyword>
<reference evidence="14 15" key="1">
    <citation type="submission" date="2021-04" db="EMBL/GenBank/DDBJ databases">
        <title>Genome analysis of Polyangium sp.</title>
        <authorList>
            <person name="Li Y."/>
            <person name="Wang J."/>
        </authorList>
    </citation>
    <scope>NUCLEOTIDE SEQUENCE [LARGE SCALE GENOMIC DNA]</scope>
    <source>
        <strain evidence="14 15">SDU14</strain>
    </source>
</reference>
<keyword evidence="15" id="KW-1185">Reference proteome</keyword>
<comment type="pathway">
    <text evidence="11">Porphyrin-containing compound metabolism.</text>
</comment>
<dbReference type="GO" id="GO:0006784">
    <property type="term" value="P:heme A biosynthetic process"/>
    <property type="evidence" value="ECO:0007669"/>
    <property type="project" value="InterPro"/>
</dbReference>
<evidence type="ECO:0000256" key="7">
    <source>
        <dbReference type="ARBA" id="ARBA00023004"/>
    </source>
</evidence>
<evidence type="ECO:0000256" key="10">
    <source>
        <dbReference type="ARBA" id="ARBA00023157"/>
    </source>
</evidence>
<evidence type="ECO:0000256" key="4">
    <source>
        <dbReference type="ARBA" id="ARBA00022723"/>
    </source>
</evidence>
<comment type="caution">
    <text evidence="14">The sequence shown here is derived from an EMBL/GenBank/DDBJ whole genome shotgun (WGS) entry which is preliminary data.</text>
</comment>
<keyword evidence="3 13" id="KW-0812">Transmembrane</keyword>
<dbReference type="EMBL" id="JAGTJJ010000020">
    <property type="protein sequence ID" value="MDC3984423.1"/>
    <property type="molecule type" value="Genomic_DNA"/>
</dbReference>
<evidence type="ECO:0000256" key="11">
    <source>
        <dbReference type="ARBA" id="ARBA00023444"/>
    </source>
</evidence>
<keyword evidence="6" id="KW-0560">Oxidoreductase</keyword>
<name>A0A9X3X926_9BACT</name>
<evidence type="ECO:0000313" key="14">
    <source>
        <dbReference type="EMBL" id="MDC3984423.1"/>
    </source>
</evidence>
<keyword evidence="10" id="KW-1015">Disulfide bond</keyword>
<dbReference type="GO" id="GO:0046872">
    <property type="term" value="F:metal ion binding"/>
    <property type="evidence" value="ECO:0007669"/>
    <property type="project" value="UniProtKB-KW"/>
</dbReference>
<dbReference type="GO" id="GO:0016020">
    <property type="term" value="C:membrane"/>
    <property type="evidence" value="ECO:0007669"/>
    <property type="project" value="UniProtKB-SubCell"/>
</dbReference>
<dbReference type="PANTHER" id="PTHR35457:SF1">
    <property type="entry name" value="HEME A SYNTHASE"/>
    <property type="match status" value="1"/>
</dbReference>
<sequence length="333" mass="35245">MSQGRFRRVAWATLAVTLGVILWGAYVRATSSGAGCGSHWPTCNGEVIPRAPTVKTLIEFTHRVTSGIAFLLTLLQLVWAFRAFPRRHAVRFGAAWSMFFMVTEAAVGAGIVLFERVAGDASIARGYWMSAHLINTFLLVASMTLTVLWASGGPLPRRGSSGTPTYVLGGGLLGVLLVGVTGAIAALGDTLFPAKTLSEGLAADVSQAAHVFVQLRVYHPIVAGVVAAYLLFATGFVASQRPSLLKHARLLSALVIVQIGAGFLNLFLLAPVAMQLVHLLLADLVWMALVVLTAWSLGEAPASASSEASGSTTPLPWYGAPDEFARPKETPPR</sequence>
<feature type="transmembrane region" description="Helical" evidence="13">
    <location>
        <begin position="276"/>
        <end position="297"/>
    </location>
</feature>
<evidence type="ECO:0000313" key="15">
    <source>
        <dbReference type="Proteomes" id="UP001151081"/>
    </source>
</evidence>
<keyword evidence="7" id="KW-0408">Iron</keyword>
<gene>
    <name evidence="14" type="ORF">KEG57_28210</name>
</gene>
<feature type="compositionally biased region" description="Basic and acidic residues" evidence="12">
    <location>
        <begin position="323"/>
        <end position="333"/>
    </location>
</feature>
<evidence type="ECO:0000256" key="13">
    <source>
        <dbReference type="SAM" id="Phobius"/>
    </source>
</evidence>
<evidence type="ECO:0000256" key="9">
    <source>
        <dbReference type="ARBA" id="ARBA00023136"/>
    </source>
</evidence>
<keyword evidence="2" id="KW-1003">Cell membrane</keyword>
<feature type="region of interest" description="Disordered" evidence="12">
    <location>
        <begin position="303"/>
        <end position="333"/>
    </location>
</feature>
<feature type="transmembrane region" description="Helical" evidence="13">
    <location>
        <begin position="93"/>
        <end position="114"/>
    </location>
</feature>
<evidence type="ECO:0000256" key="6">
    <source>
        <dbReference type="ARBA" id="ARBA00023002"/>
    </source>
</evidence>
<dbReference type="AlphaFoldDB" id="A0A9X3X926"/>
<feature type="transmembrane region" description="Helical" evidence="13">
    <location>
        <begin position="126"/>
        <end position="151"/>
    </location>
</feature>
<evidence type="ECO:0000256" key="1">
    <source>
        <dbReference type="ARBA" id="ARBA00004141"/>
    </source>
</evidence>
<feature type="transmembrane region" description="Helical" evidence="13">
    <location>
        <begin position="9"/>
        <end position="26"/>
    </location>
</feature>
<dbReference type="Proteomes" id="UP001151081">
    <property type="component" value="Unassembled WGS sequence"/>
</dbReference>
<keyword evidence="4" id="KW-0479">Metal-binding</keyword>
<dbReference type="InterPro" id="IPR050450">
    <property type="entry name" value="COX15/CtaA_HemeA_synthase"/>
</dbReference>
<keyword evidence="8" id="KW-0350">Heme biosynthesis</keyword>
<feature type="transmembrane region" description="Helical" evidence="13">
    <location>
        <begin position="163"/>
        <end position="187"/>
    </location>
</feature>
<organism evidence="14 15">
    <name type="scientific">Polyangium jinanense</name>
    <dbReference type="NCBI Taxonomy" id="2829994"/>
    <lineage>
        <taxon>Bacteria</taxon>
        <taxon>Pseudomonadati</taxon>
        <taxon>Myxococcota</taxon>
        <taxon>Polyangia</taxon>
        <taxon>Polyangiales</taxon>
        <taxon>Polyangiaceae</taxon>
        <taxon>Polyangium</taxon>
    </lineage>
</organism>
<evidence type="ECO:0000256" key="12">
    <source>
        <dbReference type="SAM" id="MobiDB-lite"/>
    </source>
</evidence>
<accession>A0A9X3X926</accession>
<feature type="transmembrane region" description="Helical" evidence="13">
    <location>
        <begin position="217"/>
        <end position="238"/>
    </location>
</feature>
<evidence type="ECO:0000256" key="5">
    <source>
        <dbReference type="ARBA" id="ARBA00022989"/>
    </source>
</evidence>